<name>A0ABN8N4S3_9CNID</name>
<dbReference type="PANTHER" id="PTHR19143">
    <property type="entry name" value="FIBRINOGEN/TENASCIN/ANGIOPOEITIN"/>
    <property type="match status" value="1"/>
</dbReference>
<proteinExistence type="predicted"/>
<dbReference type="SMART" id="SM00186">
    <property type="entry name" value="FBG"/>
    <property type="match status" value="1"/>
</dbReference>
<dbReference type="Pfam" id="PF00147">
    <property type="entry name" value="Fibrinogen_C"/>
    <property type="match status" value="1"/>
</dbReference>
<evidence type="ECO:0000313" key="3">
    <source>
        <dbReference type="Proteomes" id="UP001159405"/>
    </source>
</evidence>
<dbReference type="Proteomes" id="UP001159405">
    <property type="component" value="Unassembled WGS sequence"/>
</dbReference>
<reference evidence="2 3" key="1">
    <citation type="submission" date="2022-05" db="EMBL/GenBank/DDBJ databases">
        <authorList>
            <consortium name="Genoscope - CEA"/>
            <person name="William W."/>
        </authorList>
    </citation>
    <scope>NUCLEOTIDE SEQUENCE [LARGE SCALE GENOMIC DNA]</scope>
</reference>
<dbReference type="EMBL" id="CALNXK010000008">
    <property type="protein sequence ID" value="CAH3040524.1"/>
    <property type="molecule type" value="Genomic_DNA"/>
</dbReference>
<evidence type="ECO:0000313" key="2">
    <source>
        <dbReference type="EMBL" id="CAH3040524.1"/>
    </source>
</evidence>
<evidence type="ECO:0000259" key="1">
    <source>
        <dbReference type="PROSITE" id="PS51406"/>
    </source>
</evidence>
<feature type="domain" description="Fibrinogen C-terminal" evidence="1">
    <location>
        <begin position="1"/>
        <end position="105"/>
    </location>
</feature>
<dbReference type="InterPro" id="IPR050373">
    <property type="entry name" value="Fibrinogen_C-term_domain"/>
</dbReference>
<dbReference type="PROSITE" id="PS51406">
    <property type="entry name" value="FIBRINOGEN_C_2"/>
    <property type="match status" value="1"/>
</dbReference>
<dbReference type="InterPro" id="IPR036056">
    <property type="entry name" value="Fibrinogen-like_C"/>
</dbReference>
<dbReference type="SUPFAM" id="SSF56496">
    <property type="entry name" value="Fibrinogen C-terminal domain-like"/>
    <property type="match status" value="1"/>
</dbReference>
<sequence>MITNAVLLRVDLEDHHQEKTAHAFAEYNSFVLASKGAKYKLSLGSYSGTAGDSLDAHRGMLFSTKDRDNDKGSSSCALRYKGAWWYSDCYLSNLNARSVPPGEER</sequence>
<organism evidence="2 3">
    <name type="scientific">Porites lobata</name>
    <dbReference type="NCBI Taxonomy" id="104759"/>
    <lineage>
        <taxon>Eukaryota</taxon>
        <taxon>Metazoa</taxon>
        <taxon>Cnidaria</taxon>
        <taxon>Anthozoa</taxon>
        <taxon>Hexacorallia</taxon>
        <taxon>Scleractinia</taxon>
        <taxon>Fungiina</taxon>
        <taxon>Poritidae</taxon>
        <taxon>Porites</taxon>
    </lineage>
</organism>
<dbReference type="InterPro" id="IPR002181">
    <property type="entry name" value="Fibrinogen_a/b/g_C_dom"/>
</dbReference>
<comment type="caution">
    <text evidence="2">The sequence shown here is derived from an EMBL/GenBank/DDBJ whole genome shotgun (WGS) entry which is preliminary data.</text>
</comment>
<accession>A0ABN8N4S3</accession>
<dbReference type="InterPro" id="IPR014716">
    <property type="entry name" value="Fibrinogen_a/b/g_C_1"/>
</dbReference>
<dbReference type="Gene3D" id="4.10.530.10">
    <property type="entry name" value="Gamma-fibrinogen Carboxyl Terminal Fragment, domain 2"/>
    <property type="match status" value="1"/>
</dbReference>
<keyword evidence="3" id="KW-1185">Reference proteome</keyword>
<dbReference type="Gene3D" id="3.90.215.10">
    <property type="entry name" value="Gamma Fibrinogen, chain A, domain 1"/>
    <property type="match status" value="1"/>
</dbReference>
<gene>
    <name evidence="2" type="ORF">PLOB_00045730</name>
</gene>
<protein>
    <recommendedName>
        <fullName evidence="1">Fibrinogen C-terminal domain-containing protein</fullName>
    </recommendedName>
</protein>